<feature type="non-terminal residue" evidence="1">
    <location>
        <position position="81"/>
    </location>
</feature>
<reference evidence="1" key="1">
    <citation type="submission" date="2018-05" db="EMBL/GenBank/DDBJ databases">
        <authorList>
            <person name="Lanie J.A."/>
            <person name="Ng W.-L."/>
            <person name="Kazmierczak K.M."/>
            <person name="Andrzejewski T.M."/>
            <person name="Davidsen T.M."/>
            <person name="Wayne K.J."/>
            <person name="Tettelin H."/>
            <person name="Glass J.I."/>
            <person name="Rusch D."/>
            <person name="Podicherti R."/>
            <person name="Tsui H.-C.T."/>
            <person name="Winkler M.E."/>
        </authorList>
    </citation>
    <scope>NUCLEOTIDE SEQUENCE</scope>
</reference>
<proteinExistence type="predicted"/>
<evidence type="ECO:0000313" key="1">
    <source>
        <dbReference type="EMBL" id="SVE25033.1"/>
    </source>
</evidence>
<dbReference type="InterPro" id="IPR029068">
    <property type="entry name" value="Glyas_Bleomycin-R_OHBP_Dase"/>
</dbReference>
<gene>
    <name evidence="1" type="ORF">METZ01_LOCUS477887</name>
</gene>
<dbReference type="AlphaFoldDB" id="A0A383BYY7"/>
<dbReference type="Gene3D" id="3.10.180.10">
    <property type="entry name" value="2,3-Dihydroxybiphenyl 1,2-Dioxygenase, domain 1"/>
    <property type="match status" value="1"/>
</dbReference>
<dbReference type="EMBL" id="UINC01204352">
    <property type="protein sequence ID" value="SVE25033.1"/>
    <property type="molecule type" value="Genomic_DNA"/>
</dbReference>
<evidence type="ECO:0008006" key="2">
    <source>
        <dbReference type="Google" id="ProtNLM"/>
    </source>
</evidence>
<sequence length="81" mass="9111">MSKIESPSAQLNFAIISVADLNKSIEFYSDVIGLRSLPIMEYETELDINMWSVPKGTKIRQSLCSRDNSEVGQVLLIEFSN</sequence>
<dbReference type="SUPFAM" id="SSF54593">
    <property type="entry name" value="Glyoxalase/Bleomycin resistance protein/Dihydroxybiphenyl dioxygenase"/>
    <property type="match status" value="1"/>
</dbReference>
<name>A0A383BYY7_9ZZZZ</name>
<organism evidence="1">
    <name type="scientific">marine metagenome</name>
    <dbReference type="NCBI Taxonomy" id="408172"/>
    <lineage>
        <taxon>unclassified sequences</taxon>
        <taxon>metagenomes</taxon>
        <taxon>ecological metagenomes</taxon>
    </lineage>
</organism>
<protein>
    <recommendedName>
        <fullName evidence="2">VOC domain-containing protein</fullName>
    </recommendedName>
</protein>
<accession>A0A383BYY7</accession>